<accession>A0A2I0U1S7</accession>
<dbReference type="Proteomes" id="UP000233556">
    <property type="component" value="Unassembled WGS sequence"/>
</dbReference>
<evidence type="ECO:0000313" key="1">
    <source>
        <dbReference type="EMBL" id="PKU40027.1"/>
    </source>
</evidence>
<gene>
    <name evidence="1" type="ORF">llap_9671</name>
</gene>
<reference evidence="2" key="2">
    <citation type="submission" date="2017-12" db="EMBL/GenBank/DDBJ databases">
        <title>Genome sequence of the Bar-tailed Godwit (Limosa lapponica baueri).</title>
        <authorList>
            <person name="Lima N.C.B."/>
            <person name="Parody-Merino A.M."/>
            <person name="Battley P.F."/>
            <person name="Fidler A.E."/>
            <person name="Prosdocimi F."/>
        </authorList>
    </citation>
    <scope>NUCLEOTIDE SEQUENCE [LARGE SCALE GENOMIC DNA]</scope>
</reference>
<protein>
    <submittedName>
        <fullName evidence="1">Uncharacterized protein</fullName>
    </submittedName>
</protein>
<dbReference type="EMBL" id="KZ506356">
    <property type="protein sequence ID" value="PKU40027.1"/>
    <property type="molecule type" value="Genomic_DNA"/>
</dbReference>
<evidence type="ECO:0000313" key="2">
    <source>
        <dbReference type="Proteomes" id="UP000233556"/>
    </source>
</evidence>
<sequence length="98" mass="10936">MNHTTVQIAMLAVSDLPLQKEFCGARGFPEAVNSFAGVFGIIVPTNFSNSQRTVPLLIVIYLEVTGLLDRLIIFVPHHLRVRIACESRERTAIAMNER</sequence>
<proteinExistence type="predicted"/>
<name>A0A2I0U1S7_LIMLA</name>
<organism evidence="1 2">
    <name type="scientific">Limosa lapponica baueri</name>
    <dbReference type="NCBI Taxonomy" id="1758121"/>
    <lineage>
        <taxon>Eukaryota</taxon>
        <taxon>Metazoa</taxon>
        <taxon>Chordata</taxon>
        <taxon>Craniata</taxon>
        <taxon>Vertebrata</taxon>
        <taxon>Euteleostomi</taxon>
        <taxon>Archelosauria</taxon>
        <taxon>Archosauria</taxon>
        <taxon>Dinosauria</taxon>
        <taxon>Saurischia</taxon>
        <taxon>Theropoda</taxon>
        <taxon>Coelurosauria</taxon>
        <taxon>Aves</taxon>
        <taxon>Neognathae</taxon>
        <taxon>Neoaves</taxon>
        <taxon>Charadriiformes</taxon>
        <taxon>Scolopacidae</taxon>
        <taxon>Limosa</taxon>
    </lineage>
</organism>
<dbReference type="AlphaFoldDB" id="A0A2I0U1S7"/>
<keyword evidence="2" id="KW-1185">Reference proteome</keyword>
<reference evidence="2" key="1">
    <citation type="submission" date="2017-11" db="EMBL/GenBank/DDBJ databases">
        <authorList>
            <person name="Lima N.C."/>
            <person name="Parody-Merino A.M."/>
            <person name="Battley P.F."/>
            <person name="Fidler A.E."/>
            <person name="Prosdocimi F."/>
        </authorList>
    </citation>
    <scope>NUCLEOTIDE SEQUENCE [LARGE SCALE GENOMIC DNA]</scope>
</reference>